<evidence type="ECO:0000313" key="1">
    <source>
        <dbReference type="EMBL" id="GAH42392.1"/>
    </source>
</evidence>
<protein>
    <submittedName>
        <fullName evidence="1">Uncharacterized protein</fullName>
    </submittedName>
</protein>
<feature type="non-terminal residue" evidence="1">
    <location>
        <position position="96"/>
    </location>
</feature>
<dbReference type="AlphaFoldDB" id="X1FBQ0"/>
<comment type="caution">
    <text evidence="1">The sequence shown here is derived from an EMBL/GenBank/DDBJ whole genome shotgun (WGS) entry which is preliminary data.</text>
</comment>
<sequence>MRRAIARGRMFSQSYSTDRRYGRLSLKAIGLFPLMWSNADDQGRLCGDPEEIKYAVCPNIDHITKQDIPLLLKELQDNNLILCYDTPKSAAIQMLD</sequence>
<gene>
    <name evidence="1" type="ORF">S03H2_11488</name>
</gene>
<organism evidence="1">
    <name type="scientific">marine sediment metagenome</name>
    <dbReference type="NCBI Taxonomy" id="412755"/>
    <lineage>
        <taxon>unclassified sequences</taxon>
        <taxon>metagenomes</taxon>
        <taxon>ecological metagenomes</taxon>
    </lineage>
</organism>
<dbReference type="EMBL" id="BARU01005862">
    <property type="protein sequence ID" value="GAH42392.1"/>
    <property type="molecule type" value="Genomic_DNA"/>
</dbReference>
<name>X1FBQ0_9ZZZZ</name>
<proteinExistence type="predicted"/>
<reference evidence="1" key="1">
    <citation type="journal article" date="2014" name="Front. Microbiol.">
        <title>High frequency of phylogenetically diverse reductive dehalogenase-homologous genes in deep subseafloor sedimentary metagenomes.</title>
        <authorList>
            <person name="Kawai M."/>
            <person name="Futagami T."/>
            <person name="Toyoda A."/>
            <person name="Takaki Y."/>
            <person name="Nishi S."/>
            <person name="Hori S."/>
            <person name="Arai W."/>
            <person name="Tsubouchi T."/>
            <person name="Morono Y."/>
            <person name="Uchiyama I."/>
            <person name="Ito T."/>
            <person name="Fujiyama A."/>
            <person name="Inagaki F."/>
            <person name="Takami H."/>
        </authorList>
    </citation>
    <scope>NUCLEOTIDE SEQUENCE</scope>
    <source>
        <strain evidence="1">Expedition CK06-06</strain>
    </source>
</reference>
<accession>X1FBQ0</accession>